<dbReference type="GO" id="GO:0005634">
    <property type="term" value="C:nucleus"/>
    <property type="evidence" value="ECO:0007669"/>
    <property type="project" value="UniProtKB-SubCell"/>
</dbReference>
<dbReference type="SUPFAM" id="SSF57716">
    <property type="entry name" value="Glucocorticoid receptor-like (DNA-binding domain)"/>
    <property type="match status" value="2"/>
</dbReference>
<dbReference type="GO" id="GO:0000981">
    <property type="term" value="F:DNA-binding transcription factor activity, RNA polymerase II-specific"/>
    <property type="evidence" value="ECO:0007669"/>
    <property type="project" value="TreeGrafter"/>
</dbReference>
<keyword evidence="9" id="KW-1185">Reference proteome</keyword>
<comment type="subcellular location">
    <subcellularLocation>
        <location evidence="1">Nucleus</location>
    </subcellularLocation>
</comment>
<sequence>CSNCGCTSTPLWRRSVNDDLLCNACGLYSKLHKIPRPKSLKDNSHRKDTSNTHSNSVCTNCGTNTTPLWRRNPNGRTLCNACGLYYKLHNSDRPLSLKTDSYKKRTRSD</sequence>
<dbReference type="PANTHER" id="PTHR10071:SF281">
    <property type="entry name" value="BOX A-BINDING FACTOR-RELATED"/>
    <property type="match status" value="1"/>
</dbReference>
<dbReference type="OMA" id="THACQTH"/>
<dbReference type="InterPro" id="IPR039355">
    <property type="entry name" value="Transcription_factor_GATA"/>
</dbReference>
<dbReference type="InterPro" id="IPR013088">
    <property type="entry name" value="Znf_NHR/GATA"/>
</dbReference>
<dbReference type="InterPro" id="IPR000679">
    <property type="entry name" value="Znf_GATA"/>
</dbReference>
<evidence type="ECO:0000313" key="8">
    <source>
        <dbReference type="EMBL" id="KXN74651.1"/>
    </source>
</evidence>
<dbReference type="GO" id="GO:0000122">
    <property type="term" value="P:negative regulation of transcription by RNA polymerase II"/>
    <property type="evidence" value="ECO:0007669"/>
    <property type="project" value="TreeGrafter"/>
</dbReference>
<dbReference type="OrthoDB" id="515401at2759"/>
<keyword evidence="4" id="KW-0862">Zinc</keyword>
<feature type="non-terminal residue" evidence="8">
    <location>
        <position position="1"/>
    </location>
</feature>
<evidence type="ECO:0000259" key="7">
    <source>
        <dbReference type="PROSITE" id="PS50114"/>
    </source>
</evidence>
<proteinExistence type="predicted"/>
<dbReference type="GO" id="GO:0045944">
    <property type="term" value="P:positive regulation of transcription by RNA polymerase II"/>
    <property type="evidence" value="ECO:0007669"/>
    <property type="project" value="TreeGrafter"/>
</dbReference>
<evidence type="ECO:0000256" key="5">
    <source>
        <dbReference type="ARBA" id="ARBA00023242"/>
    </source>
</evidence>
<organism evidence="8 9">
    <name type="scientific">Conidiobolus coronatus (strain ATCC 28846 / CBS 209.66 / NRRL 28638)</name>
    <name type="common">Delacroixia coronata</name>
    <dbReference type="NCBI Taxonomy" id="796925"/>
    <lineage>
        <taxon>Eukaryota</taxon>
        <taxon>Fungi</taxon>
        <taxon>Fungi incertae sedis</taxon>
        <taxon>Zoopagomycota</taxon>
        <taxon>Entomophthoromycotina</taxon>
        <taxon>Entomophthoromycetes</taxon>
        <taxon>Entomophthorales</taxon>
        <taxon>Ancylistaceae</taxon>
        <taxon>Conidiobolus</taxon>
    </lineage>
</organism>
<evidence type="ECO:0000256" key="4">
    <source>
        <dbReference type="ARBA" id="ARBA00022833"/>
    </source>
</evidence>
<dbReference type="FunFam" id="3.30.50.10:FF:000007">
    <property type="entry name" value="Nitrogen regulatory AreA, N-terminal"/>
    <property type="match status" value="1"/>
</dbReference>
<gene>
    <name evidence="8" type="ORF">CONCODRAFT_28539</name>
</gene>
<dbReference type="Proteomes" id="UP000070444">
    <property type="component" value="Unassembled WGS sequence"/>
</dbReference>
<protein>
    <submittedName>
        <fullName evidence="8">Glucocorticoid receptor-like (DNA-binding domain)</fullName>
    </submittedName>
</protein>
<dbReference type="PRINTS" id="PR00619">
    <property type="entry name" value="GATAZNFINGER"/>
</dbReference>
<keyword evidence="8" id="KW-0675">Receptor</keyword>
<evidence type="ECO:0000256" key="1">
    <source>
        <dbReference type="ARBA" id="ARBA00004123"/>
    </source>
</evidence>
<name>A0A137PI79_CONC2</name>
<evidence type="ECO:0000256" key="6">
    <source>
        <dbReference type="PROSITE-ProRule" id="PRU00094"/>
    </source>
</evidence>
<dbReference type="STRING" id="796925.A0A137PI79"/>
<feature type="domain" description="GATA-type" evidence="7">
    <location>
        <begin position="52"/>
        <end position="105"/>
    </location>
</feature>
<dbReference type="PANTHER" id="PTHR10071">
    <property type="entry name" value="TRANSCRIPTION FACTOR GATA FAMILY MEMBER"/>
    <property type="match status" value="1"/>
</dbReference>
<accession>A0A137PI79</accession>
<keyword evidence="5" id="KW-0539">Nucleus</keyword>
<keyword evidence="8" id="KW-0238">DNA-binding</keyword>
<dbReference type="PROSITE" id="PS50114">
    <property type="entry name" value="GATA_ZN_FINGER_2"/>
    <property type="match status" value="2"/>
</dbReference>
<dbReference type="GO" id="GO:0000978">
    <property type="term" value="F:RNA polymerase II cis-regulatory region sequence-specific DNA binding"/>
    <property type="evidence" value="ECO:0007669"/>
    <property type="project" value="TreeGrafter"/>
</dbReference>
<feature type="non-terminal residue" evidence="8">
    <location>
        <position position="109"/>
    </location>
</feature>
<dbReference type="CDD" id="cd00202">
    <property type="entry name" value="ZnF_GATA"/>
    <property type="match status" value="2"/>
</dbReference>
<dbReference type="EMBL" id="KQ964421">
    <property type="protein sequence ID" value="KXN74651.1"/>
    <property type="molecule type" value="Genomic_DNA"/>
</dbReference>
<keyword evidence="2" id="KW-0479">Metal-binding</keyword>
<evidence type="ECO:0000313" key="9">
    <source>
        <dbReference type="Proteomes" id="UP000070444"/>
    </source>
</evidence>
<dbReference type="AlphaFoldDB" id="A0A137PI79"/>
<dbReference type="GO" id="GO:0008270">
    <property type="term" value="F:zinc ion binding"/>
    <property type="evidence" value="ECO:0007669"/>
    <property type="project" value="UniProtKB-KW"/>
</dbReference>
<feature type="domain" description="GATA-type" evidence="7">
    <location>
        <begin position="1"/>
        <end position="48"/>
    </location>
</feature>
<evidence type="ECO:0000256" key="3">
    <source>
        <dbReference type="ARBA" id="ARBA00022771"/>
    </source>
</evidence>
<dbReference type="PROSITE" id="PS00344">
    <property type="entry name" value="GATA_ZN_FINGER_1"/>
    <property type="match status" value="1"/>
</dbReference>
<reference evidence="8 9" key="1">
    <citation type="journal article" date="2015" name="Genome Biol. Evol.">
        <title>Phylogenomic analyses indicate that early fungi evolved digesting cell walls of algal ancestors of land plants.</title>
        <authorList>
            <person name="Chang Y."/>
            <person name="Wang S."/>
            <person name="Sekimoto S."/>
            <person name="Aerts A.L."/>
            <person name="Choi C."/>
            <person name="Clum A."/>
            <person name="LaButti K.M."/>
            <person name="Lindquist E.A."/>
            <person name="Yee Ngan C."/>
            <person name="Ohm R.A."/>
            <person name="Salamov A.A."/>
            <person name="Grigoriev I.V."/>
            <person name="Spatafora J.W."/>
            <person name="Berbee M.L."/>
        </authorList>
    </citation>
    <scope>NUCLEOTIDE SEQUENCE [LARGE SCALE GENOMIC DNA]</scope>
    <source>
        <strain evidence="8 9">NRRL 28638</strain>
    </source>
</reference>
<evidence type="ECO:0000256" key="2">
    <source>
        <dbReference type="ARBA" id="ARBA00022723"/>
    </source>
</evidence>
<dbReference type="SMART" id="SM00401">
    <property type="entry name" value="ZnF_GATA"/>
    <property type="match status" value="2"/>
</dbReference>
<dbReference type="Gene3D" id="3.30.50.10">
    <property type="entry name" value="Erythroid Transcription Factor GATA-1, subunit A"/>
    <property type="match status" value="2"/>
</dbReference>
<dbReference type="Pfam" id="PF00320">
    <property type="entry name" value="GATA"/>
    <property type="match status" value="2"/>
</dbReference>
<keyword evidence="3 6" id="KW-0863">Zinc-finger</keyword>